<accession>A2FRJ5</accession>
<feature type="zinc finger region" description="C3H1-type" evidence="4">
    <location>
        <begin position="32"/>
        <end position="59"/>
    </location>
</feature>
<dbReference type="RefSeq" id="XP_001305387.1">
    <property type="nucleotide sequence ID" value="XM_001305386.1"/>
</dbReference>
<evidence type="ECO:0000259" key="6">
    <source>
        <dbReference type="PROSITE" id="PS50103"/>
    </source>
</evidence>
<dbReference type="InterPro" id="IPR036855">
    <property type="entry name" value="Znf_CCCH_sf"/>
</dbReference>
<evidence type="ECO:0000256" key="2">
    <source>
        <dbReference type="ARBA" id="ARBA00022771"/>
    </source>
</evidence>
<feature type="domain" description="C3H1-type" evidence="6">
    <location>
        <begin position="32"/>
        <end position="59"/>
    </location>
</feature>
<reference evidence="7" key="2">
    <citation type="journal article" date="2007" name="Science">
        <title>Draft genome sequence of the sexually transmitted pathogen Trichomonas vaginalis.</title>
        <authorList>
            <person name="Carlton J.M."/>
            <person name="Hirt R.P."/>
            <person name="Silva J.C."/>
            <person name="Delcher A.L."/>
            <person name="Schatz M."/>
            <person name="Zhao Q."/>
            <person name="Wortman J.R."/>
            <person name="Bidwell S.L."/>
            <person name="Alsmark U.C.M."/>
            <person name="Besteiro S."/>
            <person name="Sicheritz-Ponten T."/>
            <person name="Noel C.J."/>
            <person name="Dacks J.B."/>
            <person name="Foster P.G."/>
            <person name="Simillion C."/>
            <person name="Van de Peer Y."/>
            <person name="Miranda-Saavedra D."/>
            <person name="Barton G.J."/>
            <person name="Westrop G.D."/>
            <person name="Mueller S."/>
            <person name="Dessi D."/>
            <person name="Fiori P.L."/>
            <person name="Ren Q."/>
            <person name="Paulsen I."/>
            <person name="Zhang H."/>
            <person name="Bastida-Corcuera F.D."/>
            <person name="Simoes-Barbosa A."/>
            <person name="Brown M.T."/>
            <person name="Hayes R.D."/>
            <person name="Mukherjee M."/>
            <person name="Okumura C.Y."/>
            <person name="Schneider R."/>
            <person name="Smith A.J."/>
            <person name="Vanacova S."/>
            <person name="Villalvazo M."/>
            <person name="Haas B.J."/>
            <person name="Pertea M."/>
            <person name="Feldblyum T.V."/>
            <person name="Utterback T.R."/>
            <person name="Shu C.L."/>
            <person name="Osoegawa K."/>
            <person name="de Jong P.J."/>
            <person name="Hrdy I."/>
            <person name="Horvathova L."/>
            <person name="Zubacova Z."/>
            <person name="Dolezal P."/>
            <person name="Malik S.B."/>
            <person name="Logsdon J.M. Jr."/>
            <person name="Henze K."/>
            <person name="Gupta A."/>
            <person name="Wang C.C."/>
            <person name="Dunne R.L."/>
            <person name="Upcroft J.A."/>
            <person name="Upcroft P."/>
            <person name="White O."/>
            <person name="Salzberg S.L."/>
            <person name="Tang P."/>
            <person name="Chiu C.-H."/>
            <person name="Lee Y.-S."/>
            <person name="Embley T.M."/>
            <person name="Coombs G.H."/>
            <person name="Mottram J.C."/>
            <person name="Tachezy J."/>
            <person name="Fraser-Liggett C.M."/>
            <person name="Johnson P.J."/>
        </authorList>
    </citation>
    <scope>NUCLEOTIDE SEQUENCE [LARGE SCALE GENOMIC DNA]</scope>
    <source>
        <strain evidence="7">G3</strain>
    </source>
</reference>
<dbReference type="GO" id="GO:0008270">
    <property type="term" value="F:zinc ion binding"/>
    <property type="evidence" value="ECO:0007669"/>
    <property type="project" value="UniProtKB-KW"/>
</dbReference>
<dbReference type="EMBL" id="DS113966">
    <property type="protein sequence ID" value="EAX92457.1"/>
    <property type="molecule type" value="Genomic_DNA"/>
</dbReference>
<dbReference type="AlphaFoldDB" id="A2FRJ5"/>
<dbReference type="VEuPathDB" id="TrichDB:TVAGG3_1060930"/>
<evidence type="ECO:0000256" key="1">
    <source>
        <dbReference type="ARBA" id="ARBA00022723"/>
    </source>
</evidence>
<evidence type="ECO:0000256" key="4">
    <source>
        <dbReference type="PROSITE-ProRule" id="PRU00723"/>
    </source>
</evidence>
<evidence type="ECO:0000256" key="3">
    <source>
        <dbReference type="ARBA" id="ARBA00022833"/>
    </source>
</evidence>
<dbReference type="Proteomes" id="UP000001542">
    <property type="component" value="Unassembled WGS sequence"/>
</dbReference>
<dbReference type="VEuPathDB" id="TrichDB:TVAG_331330"/>
<evidence type="ECO:0000313" key="8">
    <source>
        <dbReference type="Proteomes" id="UP000001542"/>
    </source>
</evidence>
<keyword evidence="1 4" id="KW-0479">Metal-binding</keyword>
<dbReference type="PROSITE" id="PS50103">
    <property type="entry name" value="ZF_C3H1"/>
    <property type="match status" value="1"/>
</dbReference>
<keyword evidence="8" id="KW-1185">Reference proteome</keyword>
<organism evidence="7 8">
    <name type="scientific">Trichomonas vaginalis (strain ATCC PRA-98 / G3)</name>
    <dbReference type="NCBI Taxonomy" id="412133"/>
    <lineage>
        <taxon>Eukaryota</taxon>
        <taxon>Metamonada</taxon>
        <taxon>Parabasalia</taxon>
        <taxon>Trichomonadida</taxon>
        <taxon>Trichomonadidae</taxon>
        <taxon>Trichomonas</taxon>
    </lineage>
</organism>
<feature type="region of interest" description="Disordered" evidence="5">
    <location>
        <begin position="1"/>
        <end position="31"/>
    </location>
</feature>
<dbReference type="SUPFAM" id="SSF90229">
    <property type="entry name" value="CCCH zinc finger"/>
    <property type="match status" value="1"/>
</dbReference>
<dbReference type="Gene3D" id="4.10.1000.10">
    <property type="entry name" value="Zinc finger, CCCH-type"/>
    <property type="match status" value="1"/>
</dbReference>
<proteinExistence type="predicted"/>
<evidence type="ECO:0000313" key="7">
    <source>
        <dbReference type="EMBL" id="EAX92457.1"/>
    </source>
</evidence>
<dbReference type="InParanoid" id="A2FRJ5"/>
<reference evidence="7" key="1">
    <citation type="submission" date="2006-10" db="EMBL/GenBank/DDBJ databases">
        <authorList>
            <person name="Amadeo P."/>
            <person name="Zhao Q."/>
            <person name="Wortman J."/>
            <person name="Fraser-Liggett C."/>
            <person name="Carlton J."/>
        </authorList>
    </citation>
    <scope>NUCLEOTIDE SEQUENCE</scope>
    <source>
        <strain evidence="7">G3</strain>
    </source>
</reference>
<dbReference type="KEGG" id="tva:4750169"/>
<keyword evidence="3 4" id="KW-0862">Zinc</keyword>
<dbReference type="OrthoDB" id="411372at2759"/>
<name>A2FRJ5_TRIV3</name>
<evidence type="ECO:0000256" key="5">
    <source>
        <dbReference type="SAM" id="MobiDB-lite"/>
    </source>
</evidence>
<protein>
    <recommendedName>
        <fullName evidence="6">C3H1-type domain-containing protein</fullName>
    </recommendedName>
</protein>
<dbReference type="InterPro" id="IPR000571">
    <property type="entry name" value="Znf_CCCH"/>
</dbReference>
<sequence length="413" mass="47180">MTFNKWRPYYNKPPRTPDPKFRAPSQDDPSDRLHQIPCKFWKFGKCNWGWSCHFLHGDMPEDDPRRPEYRGPPVDFTQFPRPVISSPHFMNTSPMHLDDQNRVHPYRNPVVEVIISQPALKSQLPSIKEQLQAGCIDILYSDSPPMTKERASERMNEKLSDFILYIDYNGILLFPGAIPITTSNAYNTIQNEWNYKNVNLTQEQLELLSSTEIESILLRLAPDVIDNLNTNIVNLQNETANALSSTRTVNCQYGPNELHELQSKLQQFFSKLNILNSMLADFPIYTNNQNLQGVVVQVCPPLPGGISLSAQKVFSYIIGRSLTQIHLCLSHVHKILNEYKQPKVSFAPPTPSIHQTPLCSLNWAVICGEPQTPNIEYGKRLEPEVAVDTPTEYTISFRNRIETGFAPFDPSRN</sequence>
<gene>
    <name evidence="7" type="ORF">TVAG_331330</name>
</gene>
<keyword evidence="2 4" id="KW-0863">Zinc-finger</keyword>